<dbReference type="Proteomes" id="UP000515150">
    <property type="component" value="Chromosome 10"/>
</dbReference>
<evidence type="ECO:0000256" key="9">
    <source>
        <dbReference type="SAM" id="Phobius"/>
    </source>
</evidence>
<proteinExistence type="predicted"/>
<evidence type="ECO:0000313" key="11">
    <source>
        <dbReference type="Proteomes" id="UP000515150"/>
    </source>
</evidence>
<sequence length="357" mass="40189">MLFICFPHYFYFLYYFNKSHKRTTLSSTSLWKISTTPGHSVTLQCRFSDKESKILHWNKETLGHLPEIVAEVVFGRADVIKEFKGSRFSARTDEDLHFFTITNVTKEDEAVYFCQSRATYGQTFINGTFLSVNDGNQLKPVYVRQHPETKWVRPGDSVTMNCSLVSNNNFQCPSEHSVYWFRAGPSGFSPGVIHRHRTDEEETSCVYSLSRTIQDSSDAGTYYCAVVTCGQILFGNGTKVETKQEPDPVVFVLGVLLACCVTVFGAFTLCERSRHGCDHCKGQGNSSHQDGRTGLTSHGSSDLGDAAEAVNYAALSFSTKTAQRTKVKEQLSQQSLYSSVEYRQVDQRMQHQPAYEP</sequence>
<keyword evidence="9" id="KW-1133">Transmembrane helix</keyword>
<dbReference type="InterPro" id="IPR013783">
    <property type="entry name" value="Ig-like_fold"/>
</dbReference>
<dbReference type="GO" id="GO:0002376">
    <property type="term" value="P:immune system process"/>
    <property type="evidence" value="ECO:0007669"/>
    <property type="project" value="UniProtKB-KW"/>
</dbReference>
<feature type="domain" description="Ig-like" evidence="10">
    <location>
        <begin position="140"/>
        <end position="226"/>
    </location>
</feature>
<keyword evidence="7" id="KW-0325">Glycoprotein</keyword>
<comment type="subcellular location">
    <subcellularLocation>
        <location evidence="1">Cell membrane</location>
    </subcellularLocation>
</comment>
<keyword evidence="2" id="KW-1003">Cell membrane</keyword>
<dbReference type="Gene3D" id="2.60.40.10">
    <property type="entry name" value="Immunoglobulins"/>
    <property type="match status" value="2"/>
</dbReference>
<evidence type="ECO:0000256" key="6">
    <source>
        <dbReference type="ARBA" id="ARBA00023157"/>
    </source>
</evidence>
<evidence type="ECO:0000256" key="8">
    <source>
        <dbReference type="SAM" id="MobiDB-lite"/>
    </source>
</evidence>
<dbReference type="SMART" id="SM00406">
    <property type="entry name" value="IGv"/>
    <property type="match status" value="2"/>
</dbReference>
<dbReference type="KEGG" id="bspl:114864987"/>
<evidence type="ECO:0000256" key="5">
    <source>
        <dbReference type="ARBA" id="ARBA00023136"/>
    </source>
</evidence>
<dbReference type="SUPFAM" id="SSF48726">
    <property type="entry name" value="Immunoglobulin"/>
    <property type="match status" value="2"/>
</dbReference>
<keyword evidence="4" id="KW-0391">Immunity</keyword>
<dbReference type="GO" id="GO:0009617">
    <property type="term" value="P:response to bacterium"/>
    <property type="evidence" value="ECO:0007669"/>
    <property type="project" value="TreeGrafter"/>
</dbReference>
<feature type="compositionally biased region" description="Polar residues" evidence="8">
    <location>
        <begin position="283"/>
        <end position="300"/>
    </location>
</feature>
<keyword evidence="3" id="KW-0732">Signal</keyword>
<evidence type="ECO:0000256" key="2">
    <source>
        <dbReference type="ARBA" id="ARBA00022475"/>
    </source>
</evidence>
<accession>A0A8M1HJL7</accession>
<dbReference type="InterPro" id="IPR007110">
    <property type="entry name" value="Ig-like_dom"/>
</dbReference>
<evidence type="ECO:0000256" key="4">
    <source>
        <dbReference type="ARBA" id="ARBA00022859"/>
    </source>
</evidence>
<evidence type="ECO:0000313" key="12">
    <source>
        <dbReference type="RefSeq" id="XP_040928679.2"/>
    </source>
</evidence>
<feature type="transmembrane region" description="Helical" evidence="9">
    <location>
        <begin position="249"/>
        <end position="269"/>
    </location>
</feature>
<feature type="domain" description="Ig-like" evidence="10">
    <location>
        <begin position="7"/>
        <end position="126"/>
    </location>
</feature>
<reference evidence="12" key="1">
    <citation type="submission" date="2025-08" db="UniProtKB">
        <authorList>
            <consortium name="RefSeq"/>
        </authorList>
    </citation>
    <scope>IDENTIFICATION</scope>
</reference>
<evidence type="ECO:0000256" key="7">
    <source>
        <dbReference type="ARBA" id="ARBA00023180"/>
    </source>
</evidence>
<keyword evidence="11" id="KW-1185">Reference proteome</keyword>
<evidence type="ECO:0000259" key="10">
    <source>
        <dbReference type="PROSITE" id="PS50835"/>
    </source>
</evidence>
<organism evidence="11 12">
    <name type="scientific">Betta splendens</name>
    <name type="common">Siamese fighting fish</name>
    <dbReference type="NCBI Taxonomy" id="158456"/>
    <lineage>
        <taxon>Eukaryota</taxon>
        <taxon>Metazoa</taxon>
        <taxon>Chordata</taxon>
        <taxon>Craniata</taxon>
        <taxon>Vertebrata</taxon>
        <taxon>Euteleostomi</taxon>
        <taxon>Actinopterygii</taxon>
        <taxon>Neopterygii</taxon>
        <taxon>Teleostei</taxon>
        <taxon>Neoteleostei</taxon>
        <taxon>Acanthomorphata</taxon>
        <taxon>Anabantaria</taxon>
        <taxon>Anabantiformes</taxon>
        <taxon>Anabantoidei</taxon>
        <taxon>Osphronemidae</taxon>
        <taxon>Betta</taxon>
    </lineage>
</organism>
<dbReference type="Pfam" id="PF07686">
    <property type="entry name" value="V-set"/>
    <property type="match status" value="1"/>
</dbReference>
<dbReference type="InterPro" id="IPR013106">
    <property type="entry name" value="Ig_V-set"/>
</dbReference>
<dbReference type="PANTHER" id="PTHR19433">
    <property type="entry name" value="T-CELL RECEPTOR ALPHA CHAIN V REGION-RELATED"/>
    <property type="match status" value="1"/>
</dbReference>
<dbReference type="PROSITE" id="PS50835">
    <property type="entry name" value="IG_LIKE"/>
    <property type="match status" value="2"/>
</dbReference>
<dbReference type="InterPro" id="IPR052051">
    <property type="entry name" value="TCR_complex_component"/>
</dbReference>
<gene>
    <name evidence="12" type="primary">LOC114864987</name>
</gene>
<dbReference type="SMART" id="SM00409">
    <property type="entry name" value="IG"/>
    <property type="match status" value="2"/>
</dbReference>
<name>A0A8M1HJL7_BETSP</name>
<dbReference type="InterPro" id="IPR003599">
    <property type="entry name" value="Ig_sub"/>
</dbReference>
<keyword evidence="5 9" id="KW-0472">Membrane</keyword>
<dbReference type="InterPro" id="IPR036179">
    <property type="entry name" value="Ig-like_dom_sf"/>
</dbReference>
<dbReference type="AlphaFoldDB" id="A0A8M1HJL7"/>
<dbReference type="RefSeq" id="XP_040928679.2">
    <property type="nucleotide sequence ID" value="XM_041072745.2"/>
</dbReference>
<dbReference type="PANTHER" id="PTHR19433:SF111">
    <property type="entry name" value="T CELL RECEPTOR ALPHA VARIABLE 4"/>
    <property type="match status" value="1"/>
</dbReference>
<keyword evidence="6" id="KW-1015">Disulfide bond</keyword>
<evidence type="ECO:0000256" key="1">
    <source>
        <dbReference type="ARBA" id="ARBA00004236"/>
    </source>
</evidence>
<dbReference type="CDD" id="cd00099">
    <property type="entry name" value="IgV"/>
    <property type="match status" value="2"/>
</dbReference>
<dbReference type="GO" id="GO:0005886">
    <property type="term" value="C:plasma membrane"/>
    <property type="evidence" value="ECO:0007669"/>
    <property type="project" value="UniProtKB-SubCell"/>
</dbReference>
<dbReference type="OrthoDB" id="8947657at2759"/>
<feature type="region of interest" description="Disordered" evidence="8">
    <location>
        <begin position="281"/>
        <end position="302"/>
    </location>
</feature>
<evidence type="ECO:0000256" key="3">
    <source>
        <dbReference type="ARBA" id="ARBA00022729"/>
    </source>
</evidence>
<keyword evidence="9" id="KW-0812">Transmembrane</keyword>
<dbReference type="GeneID" id="114864987"/>
<protein>
    <submittedName>
        <fullName evidence="12">Uncharacterized protein LOC114864987</fullName>
    </submittedName>
</protein>